<name>A0A2H4GST1_9CAUD</name>
<evidence type="ECO:0000313" key="2">
    <source>
        <dbReference type="EMBL" id="AQT25677.1"/>
    </source>
</evidence>
<keyword evidence="1" id="KW-0175">Coiled coil</keyword>
<accession>A0A2H4GST1</accession>
<evidence type="ECO:0000256" key="1">
    <source>
        <dbReference type="SAM" id="Coils"/>
    </source>
</evidence>
<dbReference type="Proteomes" id="UP000240702">
    <property type="component" value="Segment"/>
</dbReference>
<sequence>MKRSEKLALQQAVHYEKRDLIAEKMGLEGEIRHCTNRLKEINDRLAELETAENLLEGM</sequence>
<dbReference type="EMBL" id="KY385381">
    <property type="protein sequence ID" value="AQT25677.1"/>
    <property type="molecule type" value="Genomic_DNA"/>
</dbReference>
<proteinExistence type="predicted"/>
<evidence type="ECO:0000313" key="3">
    <source>
        <dbReference type="Proteomes" id="UP000240702"/>
    </source>
</evidence>
<reference evidence="2 3" key="1">
    <citation type="submission" date="2016-12" db="EMBL/GenBank/DDBJ databases">
        <title>Whole genome Sequence of Mycobacteriophages.</title>
        <authorList>
            <person name="Bajpai U."/>
        </authorList>
    </citation>
    <scope>NUCLEOTIDE SEQUENCE [LARGE SCALE GENOMIC DNA]</scope>
</reference>
<gene>
    <name evidence="2" type="primary">2</name>
    <name evidence="2" type="ORF">EniyanLRS_2</name>
</gene>
<protein>
    <submittedName>
        <fullName evidence="2">Uncharacterized protein</fullName>
    </submittedName>
</protein>
<organism evidence="2 3">
    <name type="scientific">Mycobacterium phage EniyanLRS</name>
    <dbReference type="NCBI Taxonomy" id="1933770"/>
    <lineage>
        <taxon>Viruses</taxon>
        <taxon>Duplodnaviria</taxon>
        <taxon>Heunggongvirae</taxon>
        <taxon>Uroviricota</taxon>
        <taxon>Caudoviricetes</taxon>
        <taxon>Vilmaviridae</taxon>
        <taxon>Wildcatvirus</taxon>
        <taxon>Wildcatvirus wildcat</taxon>
        <taxon>Mycobacterium virus Wildcat</taxon>
    </lineage>
</organism>
<feature type="coiled-coil region" evidence="1">
    <location>
        <begin position="24"/>
        <end position="58"/>
    </location>
</feature>